<accession>A0ABU3WLE9</accession>
<dbReference type="RefSeq" id="WP_072811118.1">
    <property type="nucleotide sequence ID" value="NZ_JAHWLX010000029.1"/>
</dbReference>
<proteinExistence type="predicted"/>
<reference evidence="2 3" key="1">
    <citation type="submission" date="2019-10" db="EMBL/GenBank/DDBJ databases">
        <title>Draft Genome Assembly of Rhodococcus zopfii DSM44189.</title>
        <authorList>
            <person name="Sutton J.M."/>
            <person name="Akob D.M."/>
            <person name="Bushman T.J."/>
        </authorList>
    </citation>
    <scope>NUCLEOTIDE SEQUENCE [LARGE SCALE GENOMIC DNA]</scope>
    <source>
        <strain evidence="2 3">DSM 44189</strain>
    </source>
</reference>
<name>A0ABU3WLE9_9NOCA</name>
<sequence length="148" mass="16712">MTDRERPAPEHIRPEGVDDATIEALGKLSEALETVEQARGHLYAFHQLMGRGDLQVGEAADLLDAAGHTELAQRVRTELVGRNIIEGRWSFQLVEEFDDGYWSEFRALDADVRGKLAGGRRHLFEAEMKEERRTHGRRGHEARPGSPE</sequence>
<evidence type="ECO:0008006" key="4">
    <source>
        <dbReference type="Google" id="ProtNLM"/>
    </source>
</evidence>
<keyword evidence="3" id="KW-1185">Reference proteome</keyword>
<evidence type="ECO:0000256" key="1">
    <source>
        <dbReference type="SAM" id="MobiDB-lite"/>
    </source>
</evidence>
<organism evidence="2 3">
    <name type="scientific">Rhodococcus zopfii</name>
    <dbReference type="NCBI Taxonomy" id="43772"/>
    <lineage>
        <taxon>Bacteria</taxon>
        <taxon>Bacillati</taxon>
        <taxon>Actinomycetota</taxon>
        <taxon>Actinomycetes</taxon>
        <taxon>Mycobacteriales</taxon>
        <taxon>Nocardiaceae</taxon>
        <taxon>Rhodococcus</taxon>
    </lineage>
</organism>
<protein>
    <recommendedName>
        <fullName evidence="4">MarR family transcriptional regulator</fullName>
    </recommendedName>
</protein>
<gene>
    <name evidence="2" type="ORF">F8M49_02645</name>
</gene>
<evidence type="ECO:0000313" key="2">
    <source>
        <dbReference type="EMBL" id="MDV2474592.1"/>
    </source>
</evidence>
<dbReference type="Proteomes" id="UP001275440">
    <property type="component" value="Unassembled WGS sequence"/>
</dbReference>
<evidence type="ECO:0000313" key="3">
    <source>
        <dbReference type="Proteomes" id="UP001275440"/>
    </source>
</evidence>
<comment type="caution">
    <text evidence="2">The sequence shown here is derived from an EMBL/GenBank/DDBJ whole genome shotgun (WGS) entry which is preliminary data.</text>
</comment>
<feature type="region of interest" description="Disordered" evidence="1">
    <location>
        <begin position="127"/>
        <end position="148"/>
    </location>
</feature>
<dbReference type="EMBL" id="WBMO01000001">
    <property type="protein sequence ID" value="MDV2474592.1"/>
    <property type="molecule type" value="Genomic_DNA"/>
</dbReference>